<dbReference type="InterPro" id="IPR036514">
    <property type="entry name" value="SGNH_hydro_sf"/>
</dbReference>
<dbReference type="Proteomes" id="UP001153069">
    <property type="component" value="Unassembled WGS sequence"/>
</dbReference>
<dbReference type="EMBL" id="CAICTM010000373">
    <property type="protein sequence ID" value="CAB9509070.1"/>
    <property type="molecule type" value="Genomic_DNA"/>
</dbReference>
<proteinExistence type="predicted"/>
<evidence type="ECO:0000313" key="2">
    <source>
        <dbReference type="EMBL" id="CAB9509070.1"/>
    </source>
</evidence>
<keyword evidence="3" id="KW-1185">Reference proteome</keyword>
<evidence type="ECO:0000313" key="3">
    <source>
        <dbReference type="Proteomes" id="UP001153069"/>
    </source>
</evidence>
<dbReference type="SUPFAM" id="SSF52266">
    <property type="entry name" value="SGNH hydrolase"/>
    <property type="match status" value="1"/>
</dbReference>
<reference evidence="2" key="1">
    <citation type="submission" date="2020-06" db="EMBL/GenBank/DDBJ databases">
        <authorList>
            <consortium name="Plant Systems Biology data submission"/>
        </authorList>
    </citation>
    <scope>NUCLEOTIDE SEQUENCE</scope>
    <source>
        <strain evidence="2">D6</strain>
    </source>
</reference>
<gene>
    <name evidence="2" type="ORF">SEMRO_374_G129140.1</name>
</gene>
<comment type="caution">
    <text evidence="2">The sequence shown here is derived from an EMBL/GenBank/DDBJ whole genome shotgun (WGS) entry which is preliminary data.</text>
</comment>
<keyword evidence="1" id="KW-1133">Transmembrane helix</keyword>
<accession>A0A9N8DVG7</accession>
<organism evidence="2 3">
    <name type="scientific">Seminavis robusta</name>
    <dbReference type="NCBI Taxonomy" id="568900"/>
    <lineage>
        <taxon>Eukaryota</taxon>
        <taxon>Sar</taxon>
        <taxon>Stramenopiles</taxon>
        <taxon>Ochrophyta</taxon>
        <taxon>Bacillariophyta</taxon>
        <taxon>Bacillariophyceae</taxon>
        <taxon>Bacillariophycidae</taxon>
        <taxon>Naviculales</taxon>
        <taxon>Naviculaceae</taxon>
        <taxon>Seminavis</taxon>
    </lineage>
</organism>
<keyword evidence="1" id="KW-0472">Membrane</keyword>
<sequence>MPRNPYSKSGSSGQSSLLERCLIIGGLLGIFSFATNFHSILLGGGTNAKTRKTFRRDKSKPKESLRIAFVGNSILFVNDSPGLLARLIEASGKYHVMYESCMKPGMYLNIIHSDMGGCDPGLTQSHQDLTMDKLFDNTTQSWDYVVLNDQTKAPATPMEQMTTNVLLKRKFAQQSWDTGATPIFLQTAAYQHTKTEFGTFEQFTKLLHDGYHDYANEVTECFQKRRQSDTSIGTRRPKEARVSPVGEAYAEVKSKNVELWEQLYMADGVHPTPLGTWLQVCVLYATMLNEEPPDYDPAFWKTGPGTYRTSGPLPTQEQATELWSAALRVTGIMDDQFYVDHS</sequence>
<evidence type="ECO:0000256" key="1">
    <source>
        <dbReference type="SAM" id="Phobius"/>
    </source>
</evidence>
<dbReference type="OrthoDB" id="42251at2759"/>
<feature type="transmembrane region" description="Helical" evidence="1">
    <location>
        <begin position="21"/>
        <end position="42"/>
    </location>
</feature>
<dbReference type="Gene3D" id="3.40.50.1110">
    <property type="entry name" value="SGNH hydrolase"/>
    <property type="match status" value="1"/>
</dbReference>
<dbReference type="AlphaFoldDB" id="A0A9N8DVG7"/>
<name>A0A9N8DVG7_9STRA</name>
<keyword evidence="1" id="KW-0812">Transmembrane</keyword>
<protein>
    <submittedName>
        <fullName evidence="2">Uncharacterized protein</fullName>
    </submittedName>
</protein>